<evidence type="ECO:0000313" key="1">
    <source>
        <dbReference type="EMBL" id="VEL22807.1"/>
    </source>
</evidence>
<comment type="caution">
    <text evidence="1">The sequence shown here is derived from an EMBL/GenBank/DDBJ whole genome shotgun (WGS) entry which is preliminary data.</text>
</comment>
<name>A0A448WXT4_9PLAT</name>
<protein>
    <submittedName>
        <fullName evidence="1">Uncharacterized protein</fullName>
    </submittedName>
</protein>
<dbReference type="AlphaFoldDB" id="A0A448WXT4"/>
<proteinExistence type="predicted"/>
<evidence type="ECO:0000313" key="2">
    <source>
        <dbReference type="Proteomes" id="UP000784294"/>
    </source>
</evidence>
<dbReference type="Proteomes" id="UP000784294">
    <property type="component" value="Unassembled WGS sequence"/>
</dbReference>
<gene>
    <name evidence="1" type="ORF">PXEA_LOCUS16247</name>
</gene>
<organism evidence="1 2">
    <name type="scientific">Protopolystoma xenopodis</name>
    <dbReference type="NCBI Taxonomy" id="117903"/>
    <lineage>
        <taxon>Eukaryota</taxon>
        <taxon>Metazoa</taxon>
        <taxon>Spiralia</taxon>
        <taxon>Lophotrochozoa</taxon>
        <taxon>Platyhelminthes</taxon>
        <taxon>Monogenea</taxon>
        <taxon>Polyopisthocotylea</taxon>
        <taxon>Polystomatidea</taxon>
        <taxon>Polystomatidae</taxon>
        <taxon>Protopolystoma</taxon>
    </lineage>
</organism>
<accession>A0A448WXT4</accession>
<sequence length="215" mass="24544">MIFCRLWFQLPRASVYGPIQGAIFSTHAYHSSAEREGHIRLKMYSNSTWGTNSRHAWKSINAADWYMSAARNTSSNQFCLVHCLCARNHFFRIVRLKLTCLRRLRPELMAGKHNPNADIHRLASRLTGLPFDGNTIQTRRMSLPPSPTETMFCLIVKPKLECQELADGAKEGSLKTAKSPVSDNKMPNHIASFFENIKPPFLPKEVRRYCLSAHL</sequence>
<keyword evidence="2" id="KW-1185">Reference proteome</keyword>
<reference evidence="1" key="1">
    <citation type="submission" date="2018-11" db="EMBL/GenBank/DDBJ databases">
        <authorList>
            <consortium name="Pathogen Informatics"/>
        </authorList>
    </citation>
    <scope>NUCLEOTIDE SEQUENCE</scope>
</reference>
<dbReference type="EMBL" id="CAAALY010058482">
    <property type="protein sequence ID" value="VEL22807.1"/>
    <property type="molecule type" value="Genomic_DNA"/>
</dbReference>